<name>A0A1I0LWI7_9ACTN</name>
<dbReference type="GO" id="GO:0004674">
    <property type="term" value="F:protein serine/threonine kinase activity"/>
    <property type="evidence" value="ECO:0007669"/>
    <property type="project" value="TreeGrafter"/>
</dbReference>
<dbReference type="AlphaFoldDB" id="A0A1I0LWI7"/>
<evidence type="ECO:0000256" key="1">
    <source>
        <dbReference type="ARBA" id="ARBA00004613"/>
    </source>
</evidence>
<dbReference type="Pfam" id="PF25106">
    <property type="entry name" value="VWA_4"/>
    <property type="match status" value="1"/>
</dbReference>
<reference evidence="6 7" key="1">
    <citation type="submission" date="2016-10" db="EMBL/GenBank/DDBJ databases">
        <authorList>
            <person name="de Groot N.N."/>
        </authorList>
    </citation>
    <scope>NUCLEOTIDE SEQUENCE [LARGE SCALE GENOMIC DNA]</scope>
    <source>
        <strain evidence="6 7">CGMCC 4.5598</strain>
    </source>
</reference>
<sequence length="386" mass="40790">MSGTARSPCGPGPNVLTDPSVGKIMTRHRVLLAALPLSAVLLTAACGATGTIASGAPERGSEAQAQPGLRAGSVDDNAAFTAYLDYRKKFTDSGQEVRDADVSGRRIVTVTDRRGRPLFGATVRAGDQQARTYADGRALIFGDGRITVSYGGATAAATGQAPKVKLPVTAPQGRAKLQVLFLIDTTGSMGDEIGRLTASVDSVAARIAKLSAAPELELGMTLYRDKGDEYVTRTTDFTADVGTFREQLTAVRAEGGGDTPEDLNAALAEALAKPAWREDAVKLVFLIADAPPHLDYDGPDYLAEARRAAARGIKIEPIASSGLDDQGEYIYRQLAQLTMGRFTFLTYGADSVSPGDKTDHHVSEYAVLALDDLVVKLVADELKGFR</sequence>
<evidence type="ECO:0000259" key="5">
    <source>
        <dbReference type="PROSITE" id="PS50234"/>
    </source>
</evidence>
<dbReference type="InterPro" id="IPR036465">
    <property type="entry name" value="vWFA_dom_sf"/>
</dbReference>
<evidence type="ECO:0000313" key="7">
    <source>
        <dbReference type="Proteomes" id="UP000199361"/>
    </source>
</evidence>
<proteinExistence type="predicted"/>
<dbReference type="Gene3D" id="3.40.50.410">
    <property type="entry name" value="von Willebrand factor, type A domain"/>
    <property type="match status" value="1"/>
</dbReference>
<evidence type="ECO:0000256" key="4">
    <source>
        <dbReference type="SAM" id="MobiDB-lite"/>
    </source>
</evidence>
<gene>
    <name evidence="6" type="ORF">SAMN05421811_12918</name>
</gene>
<dbReference type="InterPro" id="IPR052969">
    <property type="entry name" value="Thr-specific_kinase-like"/>
</dbReference>
<dbReference type="PANTHER" id="PTHR47763:SF1">
    <property type="entry name" value="DUF659 DOMAIN-CONTAINING PROTEIN"/>
    <property type="match status" value="1"/>
</dbReference>
<dbReference type="PROSITE" id="PS50234">
    <property type="entry name" value="VWFA"/>
    <property type="match status" value="1"/>
</dbReference>
<organism evidence="6 7">
    <name type="scientific">Nonomuraea wenchangensis</name>
    <dbReference type="NCBI Taxonomy" id="568860"/>
    <lineage>
        <taxon>Bacteria</taxon>
        <taxon>Bacillati</taxon>
        <taxon>Actinomycetota</taxon>
        <taxon>Actinomycetes</taxon>
        <taxon>Streptosporangiales</taxon>
        <taxon>Streptosporangiaceae</taxon>
        <taxon>Nonomuraea</taxon>
    </lineage>
</organism>
<dbReference type="GO" id="GO:0005737">
    <property type="term" value="C:cytoplasm"/>
    <property type="evidence" value="ECO:0007669"/>
    <property type="project" value="TreeGrafter"/>
</dbReference>
<protein>
    <submittedName>
        <fullName evidence="6">von Willebrand factor type A domain-containing protein</fullName>
    </submittedName>
</protein>
<feature type="domain" description="VWFA" evidence="5">
    <location>
        <begin position="178"/>
        <end position="373"/>
    </location>
</feature>
<dbReference type="InterPro" id="IPR056861">
    <property type="entry name" value="HMCN1-like_VWA"/>
</dbReference>
<dbReference type="SUPFAM" id="SSF53300">
    <property type="entry name" value="vWA-like"/>
    <property type="match status" value="1"/>
</dbReference>
<evidence type="ECO:0000256" key="2">
    <source>
        <dbReference type="ARBA" id="ARBA00022525"/>
    </source>
</evidence>
<evidence type="ECO:0000313" key="6">
    <source>
        <dbReference type="EMBL" id="SEU47453.1"/>
    </source>
</evidence>
<keyword evidence="3" id="KW-0732">Signal</keyword>
<dbReference type="OrthoDB" id="9808778at2"/>
<dbReference type="EMBL" id="FOHX01000029">
    <property type="protein sequence ID" value="SEU47453.1"/>
    <property type="molecule type" value="Genomic_DNA"/>
</dbReference>
<accession>A0A1I0LWI7</accession>
<dbReference type="PANTHER" id="PTHR47763">
    <property type="entry name" value="ALPHA-PROTEIN KINASE VWKA"/>
    <property type="match status" value="1"/>
</dbReference>
<dbReference type="InterPro" id="IPR002035">
    <property type="entry name" value="VWF_A"/>
</dbReference>
<keyword evidence="7" id="KW-1185">Reference proteome</keyword>
<feature type="region of interest" description="Disordered" evidence="4">
    <location>
        <begin position="1"/>
        <end position="20"/>
    </location>
</feature>
<evidence type="ECO:0000256" key="3">
    <source>
        <dbReference type="ARBA" id="ARBA00022729"/>
    </source>
</evidence>
<dbReference type="Proteomes" id="UP000199361">
    <property type="component" value="Unassembled WGS sequence"/>
</dbReference>
<keyword evidence="2" id="KW-0964">Secreted</keyword>
<dbReference type="STRING" id="568860.SAMN05421811_12918"/>
<comment type="subcellular location">
    <subcellularLocation>
        <location evidence="1">Secreted</location>
    </subcellularLocation>
</comment>
<dbReference type="SMART" id="SM00327">
    <property type="entry name" value="VWA"/>
    <property type="match status" value="1"/>
</dbReference>